<dbReference type="PROSITE" id="PS00678">
    <property type="entry name" value="WD_REPEATS_1"/>
    <property type="match status" value="2"/>
</dbReference>
<evidence type="ECO:0000313" key="5">
    <source>
        <dbReference type="Proteomes" id="UP000735302"/>
    </source>
</evidence>
<dbReference type="InterPro" id="IPR051570">
    <property type="entry name" value="TBC1_cilium_biogenesis"/>
</dbReference>
<feature type="repeat" description="WD" evidence="3">
    <location>
        <begin position="33"/>
        <end position="74"/>
    </location>
</feature>
<name>A0AAV4BDW0_9GAST</name>
<dbReference type="PROSITE" id="PS50082">
    <property type="entry name" value="WD_REPEATS_2"/>
    <property type="match status" value="2"/>
</dbReference>
<dbReference type="PANTHER" id="PTHR19853">
    <property type="entry name" value="WD REPEAT CONTAINING PROTEIN 3 WDR3"/>
    <property type="match status" value="1"/>
</dbReference>
<feature type="non-terminal residue" evidence="4">
    <location>
        <position position="114"/>
    </location>
</feature>
<dbReference type="InterPro" id="IPR020472">
    <property type="entry name" value="WD40_PAC1"/>
</dbReference>
<dbReference type="InterPro" id="IPR019775">
    <property type="entry name" value="WD40_repeat_CS"/>
</dbReference>
<dbReference type="SUPFAM" id="SSF50978">
    <property type="entry name" value="WD40 repeat-like"/>
    <property type="match status" value="1"/>
</dbReference>
<organism evidence="4 5">
    <name type="scientific">Plakobranchus ocellatus</name>
    <dbReference type="NCBI Taxonomy" id="259542"/>
    <lineage>
        <taxon>Eukaryota</taxon>
        <taxon>Metazoa</taxon>
        <taxon>Spiralia</taxon>
        <taxon>Lophotrochozoa</taxon>
        <taxon>Mollusca</taxon>
        <taxon>Gastropoda</taxon>
        <taxon>Heterobranchia</taxon>
        <taxon>Euthyneura</taxon>
        <taxon>Panpulmonata</taxon>
        <taxon>Sacoglossa</taxon>
        <taxon>Placobranchoidea</taxon>
        <taxon>Plakobranchidae</taxon>
        <taxon>Plakobranchus</taxon>
    </lineage>
</organism>
<keyword evidence="2" id="KW-0677">Repeat</keyword>
<dbReference type="Proteomes" id="UP000735302">
    <property type="component" value="Unassembled WGS sequence"/>
</dbReference>
<keyword evidence="1 3" id="KW-0853">WD repeat</keyword>
<dbReference type="InterPro" id="IPR001680">
    <property type="entry name" value="WD40_rpt"/>
</dbReference>
<evidence type="ECO:0000256" key="1">
    <source>
        <dbReference type="ARBA" id="ARBA00022574"/>
    </source>
</evidence>
<dbReference type="Pfam" id="PF00400">
    <property type="entry name" value="WD40"/>
    <property type="match status" value="2"/>
</dbReference>
<dbReference type="InterPro" id="IPR036322">
    <property type="entry name" value="WD40_repeat_dom_sf"/>
</dbReference>
<evidence type="ECO:0000256" key="2">
    <source>
        <dbReference type="ARBA" id="ARBA00022737"/>
    </source>
</evidence>
<dbReference type="Gene3D" id="2.130.10.10">
    <property type="entry name" value="YVTN repeat-like/Quinoprotein amine dehydrogenase"/>
    <property type="match status" value="1"/>
</dbReference>
<evidence type="ECO:0000256" key="3">
    <source>
        <dbReference type="PROSITE-ProRule" id="PRU00221"/>
    </source>
</evidence>
<sequence length="114" mass="13283">MLIAFLFLPLSLFNQDTDVILWDIVSEAGLFRLRGHKKEITQVAFLKHRDVVVTSSKDAYIKFWDLSTQHCFYTVVGHRAEVYGFLLLRDETRLVSGSADSELRVWDIQYLDDE</sequence>
<dbReference type="InterPro" id="IPR015943">
    <property type="entry name" value="WD40/YVTN_repeat-like_dom_sf"/>
</dbReference>
<protein>
    <submittedName>
        <fullName evidence="4">WD repeat-containing protein 3</fullName>
    </submittedName>
</protein>
<comment type="caution">
    <text evidence="4">The sequence shown here is derived from an EMBL/GenBank/DDBJ whole genome shotgun (WGS) entry which is preliminary data.</text>
</comment>
<dbReference type="GO" id="GO:0030490">
    <property type="term" value="P:maturation of SSU-rRNA"/>
    <property type="evidence" value="ECO:0007669"/>
    <property type="project" value="TreeGrafter"/>
</dbReference>
<accession>A0AAV4BDW0</accession>
<dbReference type="PROSITE" id="PS50294">
    <property type="entry name" value="WD_REPEATS_REGION"/>
    <property type="match status" value="2"/>
</dbReference>
<proteinExistence type="predicted"/>
<gene>
    <name evidence="4" type="ORF">PoB_004525000</name>
</gene>
<dbReference type="GO" id="GO:0030515">
    <property type="term" value="F:snoRNA binding"/>
    <property type="evidence" value="ECO:0007669"/>
    <property type="project" value="TreeGrafter"/>
</dbReference>
<dbReference type="AlphaFoldDB" id="A0AAV4BDW0"/>
<dbReference type="PANTHER" id="PTHR19853:SF0">
    <property type="entry name" value="WD REPEAT-CONTAINING PROTEIN 3"/>
    <property type="match status" value="1"/>
</dbReference>
<dbReference type="GO" id="GO:0034388">
    <property type="term" value="C:Pwp2p-containing subcomplex of 90S preribosome"/>
    <property type="evidence" value="ECO:0007669"/>
    <property type="project" value="TreeGrafter"/>
</dbReference>
<evidence type="ECO:0000313" key="4">
    <source>
        <dbReference type="EMBL" id="GFO18745.1"/>
    </source>
</evidence>
<reference evidence="4 5" key="1">
    <citation type="journal article" date="2021" name="Elife">
        <title>Chloroplast acquisition without the gene transfer in kleptoplastic sea slugs, Plakobranchus ocellatus.</title>
        <authorList>
            <person name="Maeda T."/>
            <person name="Takahashi S."/>
            <person name="Yoshida T."/>
            <person name="Shimamura S."/>
            <person name="Takaki Y."/>
            <person name="Nagai Y."/>
            <person name="Toyoda A."/>
            <person name="Suzuki Y."/>
            <person name="Arimoto A."/>
            <person name="Ishii H."/>
            <person name="Satoh N."/>
            <person name="Nishiyama T."/>
            <person name="Hasebe M."/>
            <person name="Maruyama T."/>
            <person name="Minagawa J."/>
            <person name="Obokata J."/>
            <person name="Shigenobu S."/>
        </authorList>
    </citation>
    <scope>NUCLEOTIDE SEQUENCE [LARGE SCALE GENOMIC DNA]</scope>
</reference>
<dbReference type="GO" id="GO:0032040">
    <property type="term" value="C:small-subunit processome"/>
    <property type="evidence" value="ECO:0007669"/>
    <property type="project" value="TreeGrafter"/>
</dbReference>
<keyword evidence="5" id="KW-1185">Reference proteome</keyword>
<dbReference type="PRINTS" id="PR00320">
    <property type="entry name" value="GPROTEINBRPT"/>
</dbReference>
<dbReference type="EMBL" id="BLXT01004975">
    <property type="protein sequence ID" value="GFO18745.1"/>
    <property type="molecule type" value="Genomic_DNA"/>
</dbReference>
<dbReference type="SMART" id="SM00320">
    <property type="entry name" value="WD40"/>
    <property type="match status" value="2"/>
</dbReference>
<feature type="repeat" description="WD" evidence="3">
    <location>
        <begin position="75"/>
        <end position="109"/>
    </location>
</feature>